<evidence type="ECO:0000313" key="3">
    <source>
        <dbReference type="Proteomes" id="UP000002973"/>
    </source>
</evidence>
<dbReference type="Proteomes" id="UP000002973">
    <property type="component" value="Unassembled WGS sequence"/>
</dbReference>
<dbReference type="EMBL" id="AECT01000018">
    <property type="protein sequence ID" value="EFU22334.1"/>
    <property type="molecule type" value="Genomic_DNA"/>
</dbReference>
<sequence length="63" mass="7326">MKPFSCRIVRDNDTILSLFNISYLSENQKERIFSTLSKFLAATAEQQRSEHPVPKTSQDMLTY</sequence>
<name>E6J1D5_STRAP</name>
<accession>E6J1D5</accession>
<feature type="region of interest" description="Disordered" evidence="1">
    <location>
        <begin position="44"/>
        <end position="63"/>
    </location>
</feature>
<comment type="caution">
    <text evidence="2">The sequence shown here is derived from an EMBL/GenBank/DDBJ whole genome shotgun (WGS) entry which is preliminary data.</text>
</comment>
<dbReference type="AlphaFoldDB" id="E6J1D5"/>
<proteinExistence type="predicted"/>
<protein>
    <submittedName>
        <fullName evidence="2">Uncharacterized protein</fullName>
    </submittedName>
</protein>
<evidence type="ECO:0000313" key="2">
    <source>
        <dbReference type="EMBL" id="EFU22334.1"/>
    </source>
</evidence>
<evidence type="ECO:0000256" key="1">
    <source>
        <dbReference type="SAM" id="MobiDB-lite"/>
    </source>
</evidence>
<organism evidence="2 3">
    <name type="scientific">Streptococcus anginosus F0211</name>
    <dbReference type="NCBI Taxonomy" id="706437"/>
    <lineage>
        <taxon>Bacteria</taxon>
        <taxon>Bacillati</taxon>
        <taxon>Bacillota</taxon>
        <taxon>Bacilli</taxon>
        <taxon>Lactobacillales</taxon>
        <taxon>Streptococcaceae</taxon>
        <taxon>Streptococcus</taxon>
        <taxon>Streptococcus anginosus group</taxon>
    </lineage>
</organism>
<gene>
    <name evidence="2" type="ORF">HMPREF0813_01060</name>
</gene>
<reference evidence="2 3" key="1">
    <citation type="submission" date="2010-11" db="EMBL/GenBank/DDBJ databases">
        <authorList>
            <person name="Weinstock G."/>
            <person name="Sodergren E."/>
            <person name="Clifton S."/>
            <person name="Fulton L."/>
            <person name="Fulton B."/>
            <person name="Courtney L."/>
            <person name="Fronick C."/>
            <person name="Harrison M."/>
            <person name="Strong C."/>
            <person name="Farmer C."/>
            <person name="Delahaunty K."/>
            <person name="Markovic C."/>
            <person name="Hall O."/>
            <person name="Minx P."/>
            <person name="Tomlinson C."/>
            <person name="Mitreva M."/>
            <person name="Hou S."/>
            <person name="Chen J."/>
            <person name="Wollam A."/>
            <person name="Pepin K.H."/>
            <person name="Johnson M."/>
            <person name="Bhonagiri V."/>
            <person name="Zhang X."/>
            <person name="Suruliraj S."/>
            <person name="Warren W."/>
            <person name="Chinwalla A."/>
            <person name="Mardis E.R."/>
            <person name="Wilson R.K."/>
        </authorList>
    </citation>
    <scope>NUCLEOTIDE SEQUENCE [LARGE SCALE GENOMIC DNA]</scope>
    <source>
        <strain evidence="2 3">F0211</strain>
    </source>
</reference>